<accession>A0ABW3KYI0</accession>
<sequence length="377" mass="40452">MKTIKLIALLLLAAIGFNACESDDSLTYTAQPAGELSFTNSFLEEYVLIPSASGNLGERFTWNDADFDVETSINYELQKSISGDFTDMEVVGTTAENSYAVTIGELLDYAEEAGLDNDATTEDMPNTGSIYFRVRATIGTDAALEIVSDMQALNLKLIEGDGGVVEEPLLNLFLVGDATAPGWSENNNNPALIRHADNTNMYTYKGFFVGGGEGFKLLETLGQWQPQWGAGENPGEAAVNDGSGSDPSAFAIAADGYYEFNINIDDMTYTLVDYDASAAATYTTVSMIGDSTPGGWDADTDLTQSSFDSHIWSATGVEFLDGELKFRADNDWAVNWGSATAISGFGTQDGPNIPVSAGTYDVWFNDLDGGYILIPVE</sequence>
<gene>
    <name evidence="3" type="ORF">ACFQ13_15660</name>
</gene>
<proteinExistence type="predicted"/>
<protein>
    <submittedName>
        <fullName evidence="3">SusF/SusE family outer membrane protein</fullName>
    </submittedName>
</protein>
<organism evidence="3 4">
    <name type="scientific">Winogradskyella rapida</name>
    <dbReference type="NCBI Taxonomy" id="549701"/>
    <lineage>
        <taxon>Bacteria</taxon>
        <taxon>Pseudomonadati</taxon>
        <taxon>Bacteroidota</taxon>
        <taxon>Flavobacteriia</taxon>
        <taxon>Flavobacteriales</taxon>
        <taxon>Flavobacteriaceae</taxon>
        <taxon>Winogradskyella</taxon>
    </lineage>
</organism>
<feature type="signal peptide" evidence="1">
    <location>
        <begin position="1"/>
        <end position="21"/>
    </location>
</feature>
<keyword evidence="4" id="KW-1185">Reference proteome</keyword>
<feature type="domain" description="SusE outer membrane protein" evidence="2">
    <location>
        <begin position="23"/>
        <end position="134"/>
    </location>
</feature>
<reference evidence="4" key="1">
    <citation type="journal article" date="2019" name="Int. J. Syst. Evol. Microbiol.">
        <title>The Global Catalogue of Microorganisms (GCM) 10K type strain sequencing project: providing services to taxonomists for standard genome sequencing and annotation.</title>
        <authorList>
            <consortium name="The Broad Institute Genomics Platform"/>
            <consortium name="The Broad Institute Genome Sequencing Center for Infectious Disease"/>
            <person name="Wu L."/>
            <person name="Ma J."/>
        </authorList>
    </citation>
    <scope>NUCLEOTIDE SEQUENCE [LARGE SCALE GENOMIC DNA]</scope>
    <source>
        <strain evidence="4">CCUG 56098</strain>
    </source>
</reference>
<evidence type="ECO:0000256" key="1">
    <source>
        <dbReference type="SAM" id="SignalP"/>
    </source>
</evidence>
<comment type="caution">
    <text evidence="3">The sequence shown here is derived from an EMBL/GenBank/DDBJ whole genome shotgun (WGS) entry which is preliminary data.</text>
</comment>
<evidence type="ECO:0000313" key="4">
    <source>
        <dbReference type="Proteomes" id="UP001597086"/>
    </source>
</evidence>
<dbReference type="Gene3D" id="2.60.40.3620">
    <property type="match status" value="2"/>
</dbReference>
<dbReference type="EMBL" id="JBHTKM010000063">
    <property type="protein sequence ID" value="MFD1017363.1"/>
    <property type="molecule type" value="Genomic_DNA"/>
</dbReference>
<name>A0ABW3KYI0_9FLAO</name>
<feature type="chain" id="PRO_5046912005" evidence="1">
    <location>
        <begin position="22"/>
        <end position="377"/>
    </location>
</feature>
<evidence type="ECO:0000313" key="3">
    <source>
        <dbReference type="EMBL" id="MFD1017363.1"/>
    </source>
</evidence>
<keyword evidence="1" id="KW-0732">Signal</keyword>
<dbReference type="RefSeq" id="WP_386119004.1">
    <property type="nucleotide sequence ID" value="NZ_JBHTKM010000063.1"/>
</dbReference>
<evidence type="ECO:0000259" key="2">
    <source>
        <dbReference type="Pfam" id="PF14292"/>
    </source>
</evidence>
<dbReference type="InterPro" id="IPR025970">
    <property type="entry name" value="SusE"/>
</dbReference>
<dbReference type="Pfam" id="PF14292">
    <property type="entry name" value="SusE"/>
    <property type="match status" value="1"/>
</dbReference>
<dbReference type="Proteomes" id="UP001597086">
    <property type="component" value="Unassembled WGS sequence"/>
</dbReference>